<evidence type="ECO:0000259" key="2">
    <source>
        <dbReference type="Pfam" id="PF10615"/>
    </source>
</evidence>
<accession>A0ABR4CT04</accession>
<keyword evidence="1" id="KW-0472">Membrane</keyword>
<proteinExistence type="predicted"/>
<organism evidence="3 4">
    <name type="scientific">Oculimacula yallundae</name>
    <dbReference type="NCBI Taxonomy" id="86028"/>
    <lineage>
        <taxon>Eukaryota</taxon>
        <taxon>Fungi</taxon>
        <taxon>Dikarya</taxon>
        <taxon>Ascomycota</taxon>
        <taxon>Pezizomycotina</taxon>
        <taxon>Leotiomycetes</taxon>
        <taxon>Helotiales</taxon>
        <taxon>Ploettnerulaceae</taxon>
        <taxon>Oculimacula</taxon>
    </lineage>
</organism>
<comment type="caution">
    <text evidence="3">The sequence shown here is derived from an EMBL/GenBank/DDBJ whole genome shotgun (WGS) entry which is preliminary data.</text>
</comment>
<keyword evidence="4" id="KW-1185">Reference proteome</keyword>
<dbReference type="Proteomes" id="UP001595075">
    <property type="component" value="Unassembled WGS sequence"/>
</dbReference>
<keyword evidence="1" id="KW-1133">Transmembrane helix</keyword>
<sequence length="225" mass="25575">MADTPQDEAAKARIIKHMNADHAESLSYYLQHFCKLSSRIAHGATLTSITLSSMTFKTTDGKTHTIPLNPPMKAWSEARQRSVDMDREARNGLGISSIRITEYEPPRKPVQIVLFGILILTWLAVVFQRSIVPGTWLYDTVLSVYPGGPGMFTWMIRKMSLPFIAIHVLESVFFDQLKLRKHGVVRGSPLWFKWIGSCLIEGFACFQRINETIDRKAREAEKAKH</sequence>
<name>A0ABR4CT04_9HELO</name>
<keyword evidence="1" id="KW-0812">Transmembrane</keyword>
<dbReference type="PANTHER" id="PTHR37783:SF1">
    <property type="entry name" value="MEMBRANE PROTEIN, PUTATIVE (AFU_ORTHOLOGUE AFUA_1G04315)-RELATED"/>
    <property type="match status" value="1"/>
</dbReference>
<dbReference type="Pfam" id="PF10615">
    <property type="entry name" value="DUF2470"/>
    <property type="match status" value="1"/>
</dbReference>
<dbReference type="Gene3D" id="3.20.180.10">
    <property type="entry name" value="PNP-oxidase-like"/>
    <property type="match status" value="1"/>
</dbReference>
<evidence type="ECO:0000313" key="4">
    <source>
        <dbReference type="Proteomes" id="UP001595075"/>
    </source>
</evidence>
<reference evidence="3 4" key="1">
    <citation type="journal article" date="2024" name="Commun. Biol.">
        <title>Comparative genomic analysis of thermophilic fungi reveals convergent evolutionary adaptations and gene losses.</title>
        <authorList>
            <person name="Steindorff A.S."/>
            <person name="Aguilar-Pontes M.V."/>
            <person name="Robinson A.J."/>
            <person name="Andreopoulos B."/>
            <person name="LaButti K."/>
            <person name="Kuo A."/>
            <person name="Mondo S."/>
            <person name="Riley R."/>
            <person name="Otillar R."/>
            <person name="Haridas S."/>
            <person name="Lipzen A."/>
            <person name="Grimwood J."/>
            <person name="Schmutz J."/>
            <person name="Clum A."/>
            <person name="Reid I.D."/>
            <person name="Moisan M.C."/>
            <person name="Butler G."/>
            <person name="Nguyen T.T.M."/>
            <person name="Dewar K."/>
            <person name="Conant G."/>
            <person name="Drula E."/>
            <person name="Henrissat B."/>
            <person name="Hansel C."/>
            <person name="Singer S."/>
            <person name="Hutchinson M.I."/>
            <person name="de Vries R.P."/>
            <person name="Natvig D.O."/>
            <person name="Powell A.J."/>
            <person name="Tsang A."/>
            <person name="Grigoriev I.V."/>
        </authorList>
    </citation>
    <scope>NUCLEOTIDE SEQUENCE [LARGE SCALE GENOMIC DNA]</scope>
    <source>
        <strain evidence="3 4">CBS 494.80</strain>
    </source>
</reference>
<evidence type="ECO:0000313" key="3">
    <source>
        <dbReference type="EMBL" id="KAL2072922.1"/>
    </source>
</evidence>
<dbReference type="InterPro" id="IPR037119">
    <property type="entry name" value="Haem_oxidase_HugZ-like_sf"/>
</dbReference>
<feature type="transmembrane region" description="Helical" evidence="1">
    <location>
        <begin position="112"/>
        <end position="131"/>
    </location>
</feature>
<gene>
    <name evidence="3" type="ORF">VTL71DRAFT_10246</name>
</gene>
<dbReference type="InterPro" id="IPR019595">
    <property type="entry name" value="DUF2470"/>
</dbReference>
<feature type="domain" description="DUF2470" evidence="2">
    <location>
        <begin position="11"/>
        <end position="85"/>
    </location>
</feature>
<feature type="transmembrane region" description="Helical" evidence="1">
    <location>
        <begin position="151"/>
        <end position="174"/>
    </location>
</feature>
<dbReference type="EMBL" id="JAZHXI010000003">
    <property type="protein sequence ID" value="KAL2072922.1"/>
    <property type="molecule type" value="Genomic_DNA"/>
</dbReference>
<dbReference type="PANTHER" id="PTHR37783">
    <property type="entry name" value="MEMBRANE PROTEIN, PUTATIVE (AFU_ORTHOLOGUE AFUA_1G04315)-RELATED"/>
    <property type="match status" value="1"/>
</dbReference>
<protein>
    <recommendedName>
        <fullName evidence="2">DUF2470 domain-containing protein</fullName>
    </recommendedName>
</protein>
<evidence type="ECO:0000256" key="1">
    <source>
        <dbReference type="SAM" id="Phobius"/>
    </source>
</evidence>